<dbReference type="RefSeq" id="WP_066132315.1">
    <property type="nucleotide sequence ID" value="NZ_CP014525.1"/>
</dbReference>
<keyword evidence="3" id="KW-1185">Reference proteome</keyword>
<evidence type="ECO:0000313" key="3">
    <source>
        <dbReference type="Proteomes" id="UP000076066"/>
    </source>
</evidence>
<dbReference type="KEGG" id="hjo:AY555_01145"/>
<organism evidence="2 3">
    <name type="scientific">Haematospirillum jordaniae</name>
    <dbReference type="NCBI Taxonomy" id="1549855"/>
    <lineage>
        <taxon>Bacteria</taxon>
        <taxon>Pseudomonadati</taxon>
        <taxon>Pseudomonadota</taxon>
        <taxon>Alphaproteobacteria</taxon>
        <taxon>Rhodospirillales</taxon>
        <taxon>Novispirillaceae</taxon>
        <taxon>Haematospirillum</taxon>
    </lineage>
</organism>
<reference evidence="2 3" key="1">
    <citation type="submission" date="2016-02" db="EMBL/GenBank/DDBJ databases">
        <title>Complete Genome of H5569, the type strain of the newly described species Haematospirillium jordaniae.</title>
        <authorList>
            <person name="Nicholson A.C."/>
            <person name="Humrighouse B.W."/>
            <person name="Loparov V."/>
            <person name="McQuiston J.R."/>
        </authorList>
    </citation>
    <scope>NUCLEOTIDE SEQUENCE [LARGE SCALE GENOMIC DNA]</scope>
    <source>
        <strain evidence="2 3">H5569</strain>
    </source>
</reference>
<dbReference type="Proteomes" id="UP000076066">
    <property type="component" value="Chromosome"/>
</dbReference>
<dbReference type="GeneID" id="53315763"/>
<gene>
    <name evidence="2" type="ORF">AY555_01145</name>
</gene>
<dbReference type="OrthoDB" id="8116725at2"/>
<name>A0A143DD14_9PROT</name>
<sequence length="68" mass="7926">MSASTVFGSLIEQFRSWRDRTREADLLRSMSDRELMDLGLSRGDVEQIIAGTYLDRRKVQARRQHPES</sequence>
<feature type="domain" description="YjiS-like" evidence="1">
    <location>
        <begin position="10"/>
        <end position="46"/>
    </location>
</feature>
<dbReference type="InterPro" id="IPR009506">
    <property type="entry name" value="YjiS-like"/>
</dbReference>
<evidence type="ECO:0000313" key="2">
    <source>
        <dbReference type="EMBL" id="AMW34008.1"/>
    </source>
</evidence>
<proteinExistence type="predicted"/>
<dbReference type="Pfam" id="PF06568">
    <property type="entry name" value="YjiS-like"/>
    <property type="match status" value="1"/>
</dbReference>
<dbReference type="EMBL" id="CP014525">
    <property type="protein sequence ID" value="AMW34008.1"/>
    <property type="molecule type" value="Genomic_DNA"/>
</dbReference>
<dbReference type="AlphaFoldDB" id="A0A143DD14"/>
<accession>A0A143DD14</accession>
<evidence type="ECO:0000259" key="1">
    <source>
        <dbReference type="Pfam" id="PF06568"/>
    </source>
</evidence>
<protein>
    <recommendedName>
        <fullName evidence="1">YjiS-like domain-containing protein</fullName>
    </recommendedName>
</protein>